<evidence type="ECO:0000313" key="2">
    <source>
        <dbReference type="Proteomes" id="UP000326565"/>
    </source>
</evidence>
<dbReference type="AlphaFoldDB" id="A0A5N5XAI0"/>
<dbReference type="OrthoDB" id="5059721at2759"/>
<gene>
    <name evidence="1" type="ORF">BDV29DRAFT_153523</name>
</gene>
<evidence type="ECO:0000313" key="1">
    <source>
        <dbReference type="EMBL" id="KAB8077656.1"/>
    </source>
</evidence>
<accession>A0A5N5XAI0</accession>
<name>A0A5N5XAI0_9EURO</name>
<dbReference type="Proteomes" id="UP000326565">
    <property type="component" value="Unassembled WGS sequence"/>
</dbReference>
<proteinExistence type="predicted"/>
<reference evidence="1 2" key="1">
    <citation type="submission" date="2019-04" db="EMBL/GenBank/DDBJ databases">
        <title>Friends and foes A comparative genomics study of 23 Aspergillus species from section Flavi.</title>
        <authorList>
            <consortium name="DOE Joint Genome Institute"/>
            <person name="Kjaerbolling I."/>
            <person name="Vesth T."/>
            <person name="Frisvad J.C."/>
            <person name="Nybo J.L."/>
            <person name="Theobald S."/>
            <person name="Kildgaard S."/>
            <person name="Isbrandt T."/>
            <person name="Kuo A."/>
            <person name="Sato A."/>
            <person name="Lyhne E.K."/>
            <person name="Kogle M.E."/>
            <person name="Wiebenga A."/>
            <person name="Kun R.S."/>
            <person name="Lubbers R.J."/>
            <person name="Makela M.R."/>
            <person name="Barry K."/>
            <person name="Chovatia M."/>
            <person name="Clum A."/>
            <person name="Daum C."/>
            <person name="Haridas S."/>
            <person name="He G."/>
            <person name="LaButti K."/>
            <person name="Lipzen A."/>
            <person name="Mondo S."/>
            <person name="Riley R."/>
            <person name="Salamov A."/>
            <person name="Simmons B.A."/>
            <person name="Magnuson J.K."/>
            <person name="Henrissat B."/>
            <person name="Mortensen U.H."/>
            <person name="Larsen T.O."/>
            <person name="Devries R.P."/>
            <person name="Grigoriev I.V."/>
            <person name="Machida M."/>
            <person name="Baker S.E."/>
            <person name="Andersen M.R."/>
        </authorList>
    </citation>
    <scope>NUCLEOTIDE SEQUENCE [LARGE SCALE GENOMIC DNA]</scope>
    <source>
        <strain evidence="1 2">CBS 151.66</strain>
    </source>
</reference>
<keyword evidence="2" id="KW-1185">Reference proteome</keyword>
<evidence type="ECO:0008006" key="3">
    <source>
        <dbReference type="Google" id="ProtNLM"/>
    </source>
</evidence>
<protein>
    <recommendedName>
        <fullName evidence="3">Fungal-specific transcription factor domain-containing protein</fullName>
    </recommendedName>
</protein>
<organism evidence="1 2">
    <name type="scientific">Aspergillus leporis</name>
    <dbReference type="NCBI Taxonomy" id="41062"/>
    <lineage>
        <taxon>Eukaryota</taxon>
        <taxon>Fungi</taxon>
        <taxon>Dikarya</taxon>
        <taxon>Ascomycota</taxon>
        <taxon>Pezizomycotina</taxon>
        <taxon>Eurotiomycetes</taxon>
        <taxon>Eurotiomycetidae</taxon>
        <taxon>Eurotiales</taxon>
        <taxon>Aspergillaceae</taxon>
        <taxon>Aspergillus</taxon>
        <taxon>Aspergillus subgen. Circumdati</taxon>
    </lineage>
</organism>
<dbReference type="EMBL" id="ML732166">
    <property type="protein sequence ID" value="KAB8077656.1"/>
    <property type="molecule type" value="Genomic_DNA"/>
</dbReference>
<sequence>MIQENKILQDTVSLLGGFYAYQNSTILTLSRHERRNLLIQWHQLQMSVAVGIEGASDGKLDVLLACALLLSFVQILEDLSGRAWSAWICQLHAFISQDENPCGRQTPLLRSMCRLIRILNALRAYCLEQDIDVKLPFRSQELGLRIYHWPSHRQGISACSDDQLLDYFCEDLEMWAKLQWWTTDWKKKTNELDGQQDLVNRPTQGKSLSYHEYRGVELTCIASQFQRDIITSLLWYTNRNSGSLTNVMLAFYHCANVDISHMFCDPVWLSLNCELPVMAHEMSYEQATSALRYAENGLQHSYLEAIFYGPILYTVSMTMRYKSERSRILDFVSKLKQKGFLIADQFLSAIEQAWTVN</sequence>